<name>A0A7W9BFV5_9SPHN</name>
<feature type="region of interest" description="Disordered" evidence="1">
    <location>
        <begin position="1"/>
        <end position="20"/>
    </location>
</feature>
<sequence>MPSTQHDSHPATDGDKAAEGGHVTVRIPPLVECLHPRVWQIGGKNRIHPLHRDVVEQATLVTASPDWGYGTLKSVDQPLRVTFHERAGTFADFSRKAGRTVSGRGPHEQANFEEMEVDPVWVNLALEGAVISWEAGGTYTPDFIGLHVDDGVVTGEVKADMSYFVDRNYAPIVANAERTCAAVGITFKKVVGTKLHGQVVRRQNVRRAFIDRFTHVPPSGVDAVANLLAAHGTAPLGRVEEVVAPGRANARGVVHALLCARGLSFDLNLPVTADTIVGPAPVQRHSADIRALELSEAA</sequence>
<dbReference type="AlphaFoldDB" id="A0A7W9BFV5"/>
<proteinExistence type="predicted"/>
<dbReference type="RefSeq" id="WP_184059335.1">
    <property type="nucleotide sequence ID" value="NZ_JACIJK010000009.1"/>
</dbReference>
<dbReference type="EMBL" id="JACIJK010000009">
    <property type="protein sequence ID" value="MBB5716248.1"/>
    <property type="molecule type" value="Genomic_DNA"/>
</dbReference>
<reference evidence="2 3" key="1">
    <citation type="submission" date="2020-08" db="EMBL/GenBank/DDBJ databases">
        <title>Genomic Encyclopedia of Type Strains, Phase IV (KMG-IV): sequencing the most valuable type-strain genomes for metagenomic binning, comparative biology and taxonomic classification.</title>
        <authorList>
            <person name="Goeker M."/>
        </authorList>
    </citation>
    <scope>NUCLEOTIDE SEQUENCE [LARGE SCALE GENOMIC DNA]</scope>
    <source>
        <strain evidence="2 3">DSM 100044</strain>
    </source>
</reference>
<evidence type="ECO:0000313" key="2">
    <source>
        <dbReference type="EMBL" id="MBB5716248.1"/>
    </source>
</evidence>
<organism evidence="2 3">
    <name type="scientific">Sphingomonas aerophila</name>
    <dbReference type="NCBI Taxonomy" id="1344948"/>
    <lineage>
        <taxon>Bacteria</taxon>
        <taxon>Pseudomonadati</taxon>
        <taxon>Pseudomonadota</taxon>
        <taxon>Alphaproteobacteria</taxon>
        <taxon>Sphingomonadales</taxon>
        <taxon>Sphingomonadaceae</taxon>
        <taxon>Sphingomonas</taxon>
    </lineage>
</organism>
<comment type="caution">
    <text evidence="2">The sequence shown here is derived from an EMBL/GenBank/DDBJ whole genome shotgun (WGS) entry which is preliminary data.</text>
</comment>
<keyword evidence="3" id="KW-1185">Reference proteome</keyword>
<evidence type="ECO:0000256" key="1">
    <source>
        <dbReference type="SAM" id="MobiDB-lite"/>
    </source>
</evidence>
<feature type="compositionally biased region" description="Basic and acidic residues" evidence="1">
    <location>
        <begin position="1"/>
        <end position="19"/>
    </location>
</feature>
<evidence type="ECO:0008006" key="4">
    <source>
        <dbReference type="Google" id="ProtNLM"/>
    </source>
</evidence>
<accession>A0A7W9BFV5</accession>
<protein>
    <recommendedName>
        <fullName evidence="4">TnsA endonuclease N-terminal domain-containing protein</fullName>
    </recommendedName>
</protein>
<evidence type="ECO:0000313" key="3">
    <source>
        <dbReference type="Proteomes" id="UP000546200"/>
    </source>
</evidence>
<gene>
    <name evidence="2" type="ORF">FHS94_003108</name>
</gene>
<dbReference type="Proteomes" id="UP000546200">
    <property type="component" value="Unassembled WGS sequence"/>
</dbReference>